<dbReference type="GeneID" id="7828644"/>
<accession>Q245Z3</accession>
<dbReference type="HOGENOM" id="CLU_013044_2_0_1"/>
<dbReference type="InParanoid" id="Q245Z3"/>
<name>Q245Z3_TETTS</name>
<reference evidence="2" key="1">
    <citation type="journal article" date="2006" name="PLoS Biol.">
        <title>Macronuclear genome sequence of the ciliate Tetrahymena thermophila, a model eukaryote.</title>
        <authorList>
            <person name="Eisen J.A."/>
            <person name="Coyne R.S."/>
            <person name="Wu M."/>
            <person name="Wu D."/>
            <person name="Thiagarajan M."/>
            <person name="Wortman J.R."/>
            <person name="Badger J.H."/>
            <person name="Ren Q."/>
            <person name="Amedeo P."/>
            <person name="Jones K.M."/>
            <person name="Tallon L.J."/>
            <person name="Delcher A.L."/>
            <person name="Salzberg S.L."/>
            <person name="Silva J.C."/>
            <person name="Haas B.J."/>
            <person name="Majoros W.H."/>
            <person name="Farzad M."/>
            <person name="Carlton J.M."/>
            <person name="Smith R.K. Jr."/>
            <person name="Garg J."/>
            <person name="Pearlman R.E."/>
            <person name="Karrer K.M."/>
            <person name="Sun L."/>
            <person name="Manning G."/>
            <person name="Elde N.C."/>
            <person name="Turkewitz A.P."/>
            <person name="Asai D.J."/>
            <person name="Wilkes D.E."/>
            <person name="Wang Y."/>
            <person name="Cai H."/>
            <person name="Collins K."/>
            <person name="Stewart B.A."/>
            <person name="Lee S.R."/>
            <person name="Wilamowska K."/>
            <person name="Weinberg Z."/>
            <person name="Ruzzo W.L."/>
            <person name="Wloga D."/>
            <person name="Gaertig J."/>
            <person name="Frankel J."/>
            <person name="Tsao C.-C."/>
            <person name="Gorovsky M.A."/>
            <person name="Keeling P.J."/>
            <person name="Waller R.F."/>
            <person name="Patron N.J."/>
            <person name="Cherry J.M."/>
            <person name="Stover N.A."/>
            <person name="Krieger C.J."/>
            <person name="del Toro C."/>
            <person name="Ryder H.F."/>
            <person name="Williamson S.C."/>
            <person name="Barbeau R.A."/>
            <person name="Hamilton E.P."/>
            <person name="Orias E."/>
        </authorList>
    </citation>
    <scope>NUCLEOTIDE SEQUENCE [LARGE SCALE GENOMIC DNA]</scope>
    <source>
        <strain evidence="2">SB210</strain>
    </source>
</reference>
<proteinExistence type="predicted"/>
<sequence length="279" mass="32875">MLYGNQQTYEILTKNQSTLSHQVGNQSSIQKDMQKFPFIQQNKSILLDDNKPNSLETNYFEKLQNQLDDKQNSTNRQIKPTQQIQLEGIVNQVINLSQDQENQNKDKNSKVDKQHSNIYFKMLQVLKSSENSVKVYNKLFKNRFCKKKSDYTEENLNENLKQKINCLITKDLNIFTFYKDILFLKKAIMILLSQEQLAMLQLVGCSNDYLDLDQSNLENLLRNEENHFSHFEKQKAIILSEEINYMYIQKFLKRSKSKENLSKIDQRIISSLPNNIKNA</sequence>
<protein>
    <submittedName>
        <fullName evidence="1">AMP-binding enzyme family protein</fullName>
    </submittedName>
</protein>
<dbReference type="EMBL" id="GG662474">
    <property type="protein sequence ID" value="EAS03490.2"/>
    <property type="molecule type" value="Genomic_DNA"/>
</dbReference>
<dbReference type="KEGG" id="tet:TTHERM_00245050"/>
<keyword evidence="2" id="KW-1185">Reference proteome</keyword>
<dbReference type="RefSeq" id="XP_001023735.2">
    <property type="nucleotide sequence ID" value="XM_001023735.2"/>
</dbReference>
<evidence type="ECO:0000313" key="2">
    <source>
        <dbReference type="Proteomes" id="UP000009168"/>
    </source>
</evidence>
<gene>
    <name evidence="1" type="ORF">TTHERM_00245050</name>
</gene>
<evidence type="ECO:0000313" key="1">
    <source>
        <dbReference type="EMBL" id="EAS03490.2"/>
    </source>
</evidence>
<dbReference type="Proteomes" id="UP000009168">
    <property type="component" value="Unassembled WGS sequence"/>
</dbReference>
<organism evidence="1 2">
    <name type="scientific">Tetrahymena thermophila (strain SB210)</name>
    <dbReference type="NCBI Taxonomy" id="312017"/>
    <lineage>
        <taxon>Eukaryota</taxon>
        <taxon>Sar</taxon>
        <taxon>Alveolata</taxon>
        <taxon>Ciliophora</taxon>
        <taxon>Intramacronucleata</taxon>
        <taxon>Oligohymenophorea</taxon>
        <taxon>Hymenostomatida</taxon>
        <taxon>Tetrahymenina</taxon>
        <taxon>Tetrahymenidae</taxon>
        <taxon>Tetrahymena</taxon>
    </lineage>
</organism>
<dbReference type="AlphaFoldDB" id="Q245Z3"/>